<feature type="transmembrane region" description="Helical" evidence="6">
    <location>
        <begin position="84"/>
        <end position="102"/>
    </location>
</feature>
<evidence type="ECO:0000256" key="5">
    <source>
        <dbReference type="RuleBase" id="RU000320"/>
    </source>
</evidence>
<dbReference type="InterPro" id="IPR001750">
    <property type="entry name" value="ND/Mrp_TM"/>
</dbReference>
<accession>A0A7X5F1F6</accession>
<feature type="transmembrane region" description="Helical" evidence="6">
    <location>
        <begin position="444"/>
        <end position="466"/>
    </location>
</feature>
<dbReference type="PANTHER" id="PTHR42829">
    <property type="entry name" value="NADH-UBIQUINONE OXIDOREDUCTASE CHAIN 5"/>
    <property type="match status" value="1"/>
</dbReference>
<evidence type="ECO:0000259" key="8">
    <source>
        <dbReference type="Pfam" id="PF00662"/>
    </source>
</evidence>
<feature type="transmembrane region" description="Helical" evidence="6">
    <location>
        <begin position="177"/>
        <end position="199"/>
    </location>
</feature>
<comment type="caution">
    <text evidence="9">The sequence shown here is derived from an EMBL/GenBank/DDBJ whole genome shotgun (WGS) entry which is preliminary data.</text>
</comment>
<feature type="transmembrane region" description="Helical" evidence="6">
    <location>
        <begin position="114"/>
        <end position="131"/>
    </location>
</feature>
<evidence type="ECO:0000256" key="6">
    <source>
        <dbReference type="SAM" id="Phobius"/>
    </source>
</evidence>
<feature type="transmembrane region" description="Helical" evidence="6">
    <location>
        <begin position="358"/>
        <end position="379"/>
    </location>
</feature>
<feature type="transmembrane region" description="Helical" evidence="6">
    <location>
        <begin position="30"/>
        <end position="50"/>
    </location>
</feature>
<dbReference type="PRINTS" id="PR01435">
    <property type="entry name" value="NPOXDRDTASE5"/>
</dbReference>
<dbReference type="PANTHER" id="PTHR42829:SF2">
    <property type="entry name" value="NADH-UBIQUINONE OXIDOREDUCTASE CHAIN 5"/>
    <property type="match status" value="1"/>
</dbReference>
<feature type="transmembrane region" description="Helical" evidence="6">
    <location>
        <begin position="227"/>
        <end position="251"/>
    </location>
</feature>
<keyword evidence="4 6" id="KW-0472">Membrane</keyword>
<dbReference type="GO" id="GO:0012505">
    <property type="term" value="C:endomembrane system"/>
    <property type="evidence" value="ECO:0007669"/>
    <property type="project" value="UniProtKB-SubCell"/>
</dbReference>
<dbReference type="GO" id="GO:0015990">
    <property type="term" value="P:electron transport coupled proton transport"/>
    <property type="evidence" value="ECO:0007669"/>
    <property type="project" value="TreeGrafter"/>
</dbReference>
<dbReference type="GO" id="GO:0016020">
    <property type="term" value="C:membrane"/>
    <property type="evidence" value="ECO:0007669"/>
    <property type="project" value="UniProtKB-SubCell"/>
</dbReference>
<feature type="domain" description="NADH-Ubiquinone oxidoreductase (complex I) chain 5 N-terminal" evidence="8">
    <location>
        <begin position="65"/>
        <end position="115"/>
    </location>
</feature>
<evidence type="ECO:0000256" key="2">
    <source>
        <dbReference type="ARBA" id="ARBA00022692"/>
    </source>
</evidence>
<name>A0A7X5F1F6_9HYPH</name>
<keyword evidence="10" id="KW-1185">Reference proteome</keyword>
<evidence type="ECO:0000256" key="1">
    <source>
        <dbReference type="ARBA" id="ARBA00004127"/>
    </source>
</evidence>
<evidence type="ECO:0000313" key="9">
    <source>
        <dbReference type="EMBL" id="NBN77992.1"/>
    </source>
</evidence>
<dbReference type="Pfam" id="PF00662">
    <property type="entry name" value="Proton_antipo_N"/>
    <property type="match status" value="1"/>
</dbReference>
<feature type="transmembrane region" description="Helical" evidence="6">
    <location>
        <begin position="137"/>
        <end position="156"/>
    </location>
</feature>
<feature type="transmembrane region" description="Helical" evidence="6">
    <location>
        <begin position="272"/>
        <end position="290"/>
    </location>
</feature>
<dbReference type="Proteomes" id="UP000586722">
    <property type="component" value="Unassembled WGS sequence"/>
</dbReference>
<feature type="transmembrane region" description="Helical" evidence="6">
    <location>
        <begin position="302"/>
        <end position="323"/>
    </location>
</feature>
<proteinExistence type="predicted"/>
<dbReference type="InterPro" id="IPR003945">
    <property type="entry name" value="NU5C-like"/>
</dbReference>
<protein>
    <submittedName>
        <fullName evidence="9">NADH-quinone oxidoreductase subunit L</fullName>
    </submittedName>
</protein>
<dbReference type="Gene3D" id="1.20.5.2700">
    <property type="match status" value="1"/>
</dbReference>
<dbReference type="RefSeq" id="WP_161709117.1">
    <property type="nucleotide sequence ID" value="NZ_JAABLQ010000001.1"/>
</dbReference>
<dbReference type="PRINTS" id="PR01434">
    <property type="entry name" value="NADHDHGNASE5"/>
</dbReference>
<dbReference type="GO" id="GO:0042773">
    <property type="term" value="P:ATP synthesis coupled electron transport"/>
    <property type="evidence" value="ECO:0007669"/>
    <property type="project" value="InterPro"/>
</dbReference>
<keyword evidence="3 6" id="KW-1133">Transmembrane helix</keyword>
<evidence type="ECO:0000313" key="10">
    <source>
        <dbReference type="Proteomes" id="UP000586722"/>
    </source>
</evidence>
<dbReference type="AlphaFoldDB" id="A0A7X5F1F6"/>
<dbReference type="GO" id="GO:0003954">
    <property type="term" value="F:NADH dehydrogenase activity"/>
    <property type="evidence" value="ECO:0007669"/>
    <property type="project" value="TreeGrafter"/>
</dbReference>
<feature type="transmembrane region" description="Helical" evidence="6">
    <location>
        <begin position="487"/>
        <end position="507"/>
    </location>
</feature>
<evidence type="ECO:0000259" key="7">
    <source>
        <dbReference type="Pfam" id="PF00361"/>
    </source>
</evidence>
<evidence type="ECO:0000256" key="3">
    <source>
        <dbReference type="ARBA" id="ARBA00022989"/>
    </source>
</evidence>
<feature type="transmembrane region" description="Helical" evidence="6">
    <location>
        <begin position="330"/>
        <end position="352"/>
    </location>
</feature>
<dbReference type="EMBL" id="JAABLQ010000001">
    <property type="protein sequence ID" value="NBN77992.1"/>
    <property type="molecule type" value="Genomic_DNA"/>
</dbReference>
<organism evidence="9 10">
    <name type="scientific">Pannonibacter tanglangensis</name>
    <dbReference type="NCBI Taxonomy" id="2750084"/>
    <lineage>
        <taxon>Bacteria</taxon>
        <taxon>Pseudomonadati</taxon>
        <taxon>Pseudomonadota</taxon>
        <taxon>Alphaproteobacteria</taxon>
        <taxon>Hyphomicrobiales</taxon>
        <taxon>Stappiaceae</taxon>
        <taxon>Pannonibacter</taxon>
    </lineage>
</organism>
<reference evidence="10" key="1">
    <citation type="submission" date="2020-01" db="EMBL/GenBank/DDBJ databases">
        <authorList>
            <person name="Fang Y."/>
            <person name="Sun R."/>
            <person name="Nie L."/>
            <person name="He J."/>
            <person name="Hao L."/>
            <person name="Wang L."/>
            <person name="Su S."/>
            <person name="Lv E."/>
            <person name="Zhang Z."/>
            <person name="Xie R."/>
            <person name="Liu H."/>
        </authorList>
    </citation>
    <scope>NUCLEOTIDE SEQUENCE [LARGE SCALE GENOMIC DNA]</scope>
    <source>
        <strain evidence="10">XCT-53</strain>
    </source>
</reference>
<dbReference type="InterPro" id="IPR001516">
    <property type="entry name" value="Proton_antipo_N"/>
</dbReference>
<feature type="transmembrane region" description="Helical" evidence="6">
    <location>
        <begin position="545"/>
        <end position="563"/>
    </location>
</feature>
<feature type="domain" description="NADH:quinone oxidoreductase/Mrp antiporter transmembrane" evidence="7">
    <location>
        <begin position="131"/>
        <end position="450"/>
    </location>
</feature>
<evidence type="ECO:0000256" key="4">
    <source>
        <dbReference type="ARBA" id="ARBA00023136"/>
    </source>
</evidence>
<dbReference type="NCBIfam" id="NF005141">
    <property type="entry name" value="PRK06590.1"/>
    <property type="match status" value="1"/>
</dbReference>
<comment type="subcellular location">
    <subcellularLocation>
        <location evidence="1">Endomembrane system</location>
        <topology evidence="1">Multi-pass membrane protein</topology>
    </subcellularLocation>
    <subcellularLocation>
        <location evidence="5">Membrane</location>
        <topology evidence="5">Multi-pass membrane protein</topology>
    </subcellularLocation>
</comment>
<sequence>MYQAIVFLPLIGFLIAGLFGRAIGHTASELVTTTLVVISAVLSWVAFFQIGYGETALVQVEILRWITSGALDVAWSLRIDTLTVVMLVVVNSVSALVHIYSIGYMHDDPHRSRFFAYLSLFTFAMLSLVTADNLLQMFFGWEGVGLASYLLIGFWYQKSSANAAAMKAFVVNRVGDFGFALGIFGVFVMFDTINLSAIFANAPAVVGAVAHGTEAAAGAHGPAVLDFLGYSLDAGTAMTVVCLLLFMGAMGKSAQFLLHTWLPDAMEGPTPVSALIHAATMVTAGVFMVARLSPLFELSHTALTVVTFFGATTALFAATVGLVQNDIKRVIAYSTCSQLGYMFVALGVGAYSVGVFHLFTHAFFKALLFLCAGSVIHAVSGEQDMRRMGGLRKHIPVTYWTMMIGTLALTGVGIPLTYIGFAGFISKDAVIEAAFAGHNAASQYAFWLTVAAAGLTSFYSWRLTFLTFHGKPRAPVDVMKHVHESPMVMLVPLFILSVGAIAAGMAFKAPFFGDGYDAFWKGALFTGPDNHILHALHDVPKWVKVSPFVMMATGFIVAWYFYIRSPETPKRLAAEHEGLYKFLLNKWYIDELYDWIFVRPAMWLGRTLWKKGDGVVIDGCGPDGVAARVQNVTTWVVRLQTGYLYHYAFAMLIGVAALVTWSMFSGVSTGGGAH</sequence>
<dbReference type="GO" id="GO:0008137">
    <property type="term" value="F:NADH dehydrogenase (ubiquinone) activity"/>
    <property type="evidence" value="ECO:0007669"/>
    <property type="project" value="InterPro"/>
</dbReference>
<dbReference type="Pfam" id="PF00361">
    <property type="entry name" value="Proton_antipo_M"/>
    <property type="match status" value="1"/>
</dbReference>
<feature type="transmembrane region" description="Helical" evidence="6">
    <location>
        <begin position="644"/>
        <end position="664"/>
    </location>
</feature>
<gene>
    <name evidence="9" type="primary">nuoL</name>
    <name evidence="9" type="ORF">GWI72_06880</name>
</gene>
<feature type="transmembrane region" description="Helical" evidence="6">
    <location>
        <begin position="399"/>
        <end position="424"/>
    </location>
</feature>
<dbReference type="InterPro" id="IPR018393">
    <property type="entry name" value="NADHpl_OxRdtase_5_subgr"/>
</dbReference>
<dbReference type="NCBIfam" id="TIGR01974">
    <property type="entry name" value="NDH_I_L"/>
    <property type="match status" value="1"/>
</dbReference>
<keyword evidence="2 5" id="KW-0812">Transmembrane</keyword>